<dbReference type="GO" id="GO:0005886">
    <property type="term" value="C:plasma membrane"/>
    <property type="evidence" value="ECO:0007669"/>
    <property type="project" value="InterPro"/>
</dbReference>
<dbReference type="Pfam" id="PF10099">
    <property type="entry name" value="RskA_C"/>
    <property type="match status" value="1"/>
</dbReference>
<dbReference type="AlphaFoldDB" id="A0A2W2FAY2"/>
<sequence>MGWEMCLRDRMAGVAAVAVAAAVALGAVAFDARRDLAARNTELAAVLAAPDAVTVRRPVTSGGTGTVVISRARGRMVFASSDLPELPAGRTYELWFMGPDGPRPAGLLGGSAEETTTSVLLTARPGDGHVALTVEPAGGSDSPTTPPLLLAALPEA</sequence>
<evidence type="ECO:0000313" key="2">
    <source>
        <dbReference type="EMBL" id="PZG22018.1"/>
    </source>
</evidence>
<dbReference type="InterPro" id="IPR018764">
    <property type="entry name" value="RskA_C"/>
</dbReference>
<dbReference type="Proteomes" id="UP000249304">
    <property type="component" value="Unassembled WGS sequence"/>
</dbReference>
<reference evidence="2 3" key="1">
    <citation type="submission" date="2018-01" db="EMBL/GenBank/DDBJ databases">
        <title>Draft genome sequence of Nonomuraea sp. KC333.</title>
        <authorList>
            <person name="Sahin N."/>
            <person name="Saygin H."/>
            <person name="Ay H."/>
        </authorList>
    </citation>
    <scope>NUCLEOTIDE SEQUENCE [LARGE SCALE GENOMIC DNA]</scope>
    <source>
        <strain evidence="2 3">KC333</strain>
    </source>
</reference>
<protein>
    <recommendedName>
        <fullName evidence="1">Anti-sigma K factor RskA C-terminal domain-containing protein</fullName>
    </recommendedName>
</protein>
<dbReference type="GO" id="GO:0016989">
    <property type="term" value="F:sigma factor antagonist activity"/>
    <property type="evidence" value="ECO:0007669"/>
    <property type="project" value="TreeGrafter"/>
</dbReference>
<evidence type="ECO:0000313" key="3">
    <source>
        <dbReference type="Proteomes" id="UP000249304"/>
    </source>
</evidence>
<feature type="domain" description="Anti-sigma K factor RskA C-terminal" evidence="1">
    <location>
        <begin position="15"/>
        <end position="147"/>
    </location>
</feature>
<evidence type="ECO:0000259" key="1">
    <source>
        <dbReference type="Pfam" id="PF10099"/>
    </source>
</evidence>
<dbReference type="InterPro" id="IPR051474">
    <property type="entry name" value="Anti-sigma-K/W_factor"/>
</dbReference>
<dbReference type="EMBL" id="POUD01000012">
    <property type="protein sequence ID" value="PZG22018.1"/>
    <property type="molecule type" value="Genomic_DNA"/>
</dbReference>
<dbReference type="GO" id="GO:0006417">
    <property type="term" value="P:regulation of translation"/>
    <property type="evidence" value="ECO:0007669"/>
    <property type="project" value="TreeGrafter"/>
</dbReference>
<accession>A0A2W2FAY2</accession>
<dbReference type="PANTHER" id="PTHR37461">
    <property type="entry name" value="ANTI-SIGMA-K FACTOR RSKA"/>
    <property type="match status" value="1"/>
</dbReference>
<organism evidence="2 3">
    <name type="scientific">Nonomuraea aridisoli</name>
    <dbReference type="NCBI Taxonomy" id="2070368"/>
    <lineage>
        <taxon>Bacteria</taxon>
        <taxon>Bacillati</taxon>
        <taxon>Actinomycetota</taxon>
        <taxon>Actinomycetes</taxon>
        <taxon>Streptosporangiales</taxon>
        <taxon>Streptosporangiaceae</taxon>
        <taxon>Nonomuraea</taxon>
    </lineage>
</organism>
<proteinExistence type="predicted"/>
<gene>
    <name evidence="2" type="ORF">C1J01_05285</name>
</gene>
<keyword evidence="3" id="KW-1185">Reference proteome</keyword>
<dbReference type="PANTHER" id="PTHR37461:SF1">
    <property type="entry name" value="ANTI-SIGMA-K FACTOR RSKA"/>
    <property type="match status" value="1"/>
</dbReference>
<name>A0A2W2FAY2_9ACTN</name>
<comment type="caution">
    <text evidence="2">The sequence shown here is derived from an EMBL/GenBank/DDBJ whole genome shotgun (WGS) entry which is preliminary data.</text>
</comment>